<evidence type="ECO:0000313" key="1">
    <source>
        <dbReference type="EMBL" id="MEQ3363598.1"/>
    </source>
</evidence>
<dbReference type="InterPro" id="IPR027417">
    <property type="entry name" value="P-loop_NTPase"/>
</dbReference>
<proteinExistence type="predicted"/>
<dbReference type="PANTHER" id="PTHR30050">
    <property type="entry name" value="CHROMOSOMAL REPLICATION INITIATOR PROTEIN DNAA"/>
    <property type="match status" value="1"/>
</dbReference>
<dbReference type="Proteomes" id="UP001487305">
    <property type="component" value="Unassembled WGS sequence"/>
</dbReference>
<dbReference type="PANTHER" id="PTHR30050:SF4">
    <property type="entry name" value="ATP-BINDING PROTEIN RV3427C IN INSERTION SEQUENCE-RELATED"/>
    <property type="match status" value="1"/>
</dbReference>
<reference evidence="1 2" key="1">
    <citation type="submission" date="2024-04" db="EMBL/GenBank/DDBJ databases">
        <title>Human intestinal bacterial collection.</title>
        <authorList>
            <person name="Pauvert C."/>
            <person name="Hitch T.C.A."/>
            <person name="Clavel T."/>
        </authorList>
    </citation>
    <scope>NUCLEOTIDE SEQUENCE [LARGE SCALE GENOMIC DNA]</scope>
    <source>
        <strain evidence="1 2">CLA-KB-H42</strain>
    </source>
</reference>
<sequence length="230" mass="25180">MRESMGVFIENQGNASAVKALESINGPRPVPLRLFIEGPHHAGKSALVRGWAEDAAKNGAGDSVFACSGADIAIALQFEADDSFFEKLGSTPVLIIDDLEPLLRTEKGDQLLSLMLHERDRQGLHTVITSQIPLTECTLEESRETLDSFEVVTIEPLDEEGKRAFARKAEAEYGSETHPELSDDAVACIIELANGRFADIENAVRYLVTDEDCTSRETLDASAIKELLHR</sequence>
<gene>
    <name evidence="1" type="ORF">AAA083_11500</name>
</gene>
<evidence type="ECO:0000313" key="2">
    <source>
        <dbReference type="Proteomes" id="UP001487305"/>
    </source>
</evidence>
<dbReference type="RefSeq" id="WP_349227736.1">
    <property type="nucleotide sequence ID" value="NZ_JBBNOP010000010.1"/>
</dbReference>
<dbReference type="EMBL" id="JBBNOP010000010">
    <property type="protein sequence ID" value="MEQ3363598.1"/>
    <property type="molecule type" value="Genomic_DNA"/>
</dbReference>
<evidence type="ECO:0008006" key="3">
    <source>
        <dbReference type="Google" id="ProtNLM"/>
    </source>
</evidence>
<dbReference type="Gene3D" id="3.40.50.300">
    <property type="entry name" value="P-loop containing nucleotide triphosphate hydrolases"/>
    <property type="match status" value="1"/>
</dbReference>
<keyword evidence="2" id="KW-1185">Reference proteome</keyword>
<organism evidence="1 2">
    <name type="scientific">Raoultibacter massiliensis</name>
    <dbReference type="NCBI Taxonomy" id="1852371"/>
    <lineage>
        <taxon>Bacteria</taxon>
        <taxon>Bacillati</taxon>
        <taxon>Actinomycetota</taxon>
        <taxon>Coriobacteriia</taxon>
        <taxon>Eggerthellales</taxon>
        <taxon>Eggerthellaceae</taxon>
        <taxon>Raoultibacter</taxon>
    </lineage>
</organism>
<name>A0ABV1JET8_9ACTN</name>
<dbReference type="SUPFAM" id="SSF52540">
    <property type="entry name" value="P-loop containing nucleoside triphosphate hydrolases"/>
    <property type="match status" value="1"/>
</dbReference>
<accession>A0ABV1JET8</accession>
<protein>
    <recommendedName>
        <fullName evidence="3">Chromosomal replication initiator protein DnaA domain-containing protein</fullName>
    </recommendedName>
</protein>
<comment type="caution">
    <text evidence="1">The sequence shown here is derived from an EMBL/GenBank/DDBJ whole genome shotgun (WGS) entry which is preliminary data.</text>
</comment>